<proteinExistence type="predicted"/>
<comment type="caution">
    <text evidence="1">The sequence shown here is derived from an EMBL/GenBank/DDBJ whole genome shotgun (WGS) entry which is preliminary data.</text>
</comment>
<name>A0A8X7BTN9_9ARAC</name>
<organism evidence="1 2">
    <name type="scientific">Trichonephila inaurata madagascariensis</name>
    <dbReference type="NCBI Taxonomy" id="2747483"/>
    <lineage>
        <taxon>Eukaryota</taxon>
        <taxon>Metazoa</taxon>
        <taxon>Ecdysozoa</taxon>
        <taxon>Arthropoda</taxon>
        <taxon>Chelicerata</taxon>
        <taxon>Arachnida</taxon>
        <taxon>Araneae</taxon>
        <taxon>Araneomorphae</taxon>
        <taxon>Entelegynae</taxon>
        <taxon>Araneoidea</taxon>
        <taxon>Nephilidae</taxon>
        <taxon>Trichonephila</taxon>
        <taxon>Trichonephila inaurata</taxon>
    </lineage>
</organism>
<dbReference type="AlphaFoldDB" id="A0A8X7BTN9"/>
<dbReference type="Proteomes" id="UP000886998">
    <property type="component" value="Unassembled WGS sequence"/>
</dbReference>
<evidence type="ECO:0000313" key="2">
    <source>
        <dbReference type="Proteomes" id="UP000886998"/>
    </source>
</evidence>
<gene>
    <name evidence="1" type="primary">AVEN_231081_1</name>
    <name evidence="1" type="ORF">TNIN_19771</name>
</gene>
<dbReference type="EMBL" id="BMAV01002603">
    <property type="protein sequence ID" value="GFY41644.1"/>
    <property type="molecule type" value="Genomic_DNA"/>
</dbReference>
<dbReference type="OrthoDB" id="6435087at2759"/>
<reference evidence="1" key="1">
    <citation type="submission" date="2020-08" db="EMBL/GenBank/DDBJ databases">
        <title>Multicomponent nature underlies the extraordinary mechanical properties of spider dragline silk.</title>
        <authorList>
            <person name="Kono N."/>
            <person name="Nakamura H."/>
            <person name="Mori M."/>
            <person name="Yoshida Y."/>
            <person name="Ohtoshi R."/>
            <person name="Malay A.D."/>
            <person name="Moran D.A.P."/>
            <person name="Tomita M."/>
            <person name="Numata K."/>
            <person name="Arakawa K."/>
        </authorList>
    </citation>
    <scope>NUCLEOTIDE SEQUENCE</scope>
</reference>
<keyword evidence="2" id="KW-1185">Reference proteome</keyword>
<protein>
    <submittedName>
        <fullName evidence="1">Uncharacterized protein</fullName>
    </submittedName>
</protein>
<accession>A0A8X7BTN9</accession>
<evidence type="ECO:0000313" key="1">
    <source>
        <dbReference type="EMBL" id="GFY41644.1"/>
    </source>
</evidence>
<sequence>MPRRRASPSRGPSKVPLLYAYEMLTDYTAQNPEDMKKLVSMDYLESIAVDNHSLVPVTKLKTFFRHARTFTDFKTNYMQTIPDEYWMNTMVENPRVMPYVRRYLSNSPPSSRSPSPRRRLRMKAFVGQARMSDVSDDESVISIDPVNDECDNTNVNLPKPLCQGIRRVCRYYDKDRRYRPYDRDSSENDRYAFNLSYV</sequence>